<reference evidence="2 3" key="2">
    <citation type="submission" date="2024-07" db="EMBL/GenBank/DDBJ databases">
        <authorList>
            <person name="Akdeniz Z."/>
        </authorList>
    </citation>
    <scope>NUCLEOTIDE SEQUENCE [LARGE SCALE GENOMIC DNA]</scope>
</reference>
<name>A0AA86NBI4_9EUKA</name>
<comment type="caution">
    <text evidence="1">The sequence shown here is derived from an EMBL/GenBank/DDBJ whole genome shotgun (WGS) entry which is preliminary data.</text>
</comment>
<dbReference type="EMBL" id="CATOUU010000085">
    <property type="protein sequence ID" value="CAI9915974.1"/>
    <property type="molecule type" value="Genomic_DNA"/>
</dbReference>
<proteinExistence type="predicted"/>
<sequence>MKALASSYFAQLYNSSNIQYLLSRFQYVNCKVLQVQFNTKAHSTKPRFNQFQAAAHTALRGGFFEQSMNRRSYCLPVDGSWLERSTLAHMIPEAVSDSACSDQLAVAIRLTASTRRLSNQFFVEFTLNRTNRVQAANAARLSLQVCPNSSANTLGIRRPAHVLSPCQLTRLTLCHAVYSGSKNEFVRETASKGRGAWPK</sequence>
<keyword evidence="3" id="KW-1185">Reference proteome</keyword>
<evidence type="ECO:0000313" key="2">
    <source>
        <dbReference type="EMBL" id="CAL6096648.1"/>
    </source>
</evidence>
<dbReference type="EMBL" id="CAXDID020000487">
    <property type="protein sequence ID" value="CAL6096648.1"/>
    <property type="molecule type" value="Genomic_DNA"/>
</dbReference>
<accession>A0AA86NBI4</accession>
<protein>
    <submittedName>
        <fullName evidence="2">Hypothetical_protein</fullName>
    </submittedName>
</protein>
<gene>
    <name evidence="1" type="ORF">HINF_LOCUS3619</name>
    <name evidence="2" type="ORF">HINF_LOCUS68530</name>
</gene>
<dbReference type="AlphaFoldDB" id="A0AA86NBI4"/>
<evidence type="ECO:0000313" key="3">
    <source>
        <dbReference type="Proteomes" id="UP001642409"/>
    </source>
</evidence>
<organism evidence="1">
    <name type="scientific">Hexamita inflata</name>
    <dbReference type="NCBI Taxonomy" id="28002"/>
    <lineage>
        <taxon>Eukaryota</taxon>
        <taxon>Metamonada</taxon>
        <taxon>Diplomonadida</taxon>
        <taxon>Hexamitidae</taxon>
        <taxon>Hexamitinae</taxon>
        <taxon>Hexamita</taxon>
    </lineage>
</organism>
<reference evidence="1" key="1">
    <citation type="submission" date="2023-06" db="EMBL/GenBank/DDBJ databases">
        <authorList>
            <person name="Kurt Z."/>
        </authorList>
    </citation>
    <scope>NUCLEOTIDE SEQUENCE</scope>
</reference>
<dbReference type="Proteomes" id="UP001642409">
    <property type="component" value="Unassembled WGS sequence"/>
</dbReference>
<evidence type="ECO:0000313" key="1">
    <source>
        <dbReference type="EMBL" id="CAI9915974.1"/>
    </source>
</evidence>